<dbReference type="InterPro" id="IPR029058">
    <property type="entry name" value="AB_hydrolase_fold"/>
</dbReference>
<evidence type="ECO:0000313" key="2">
    <source>
        <dbReference type="Proteomes" id="UP000178587"/>
    </source>
</evidence>
<evidence type="ECO:0008006" key="3">
    <source>
        <dbReference type="Google" id="ProtNLM"/>
    </source>
</evidence>
<organism evidence="1 2">
    <name type="scientific">Candidatus Kaiserbacteria bacterium RIFCSPLOWO2_01_FULL_50_24</name>
    <dbReference type="NCBI Taxonomy" id="1798507"/>
    <lineage>
        <taxon>Bacteria</taxon>
        <taxon>Candidatus Kaiseribacteriota</taxon>
    </lineage>
</organism>
<dbReference type="InterPro" id="IPR010662">
    <property type="entry name" value="RBBP9/YdeN"/>
</dbReference>
<dbReference type="PANTHER" id="PTHR15394">
    <property type="entry name" value="SERINE HYDROLASE RBBP9"/>
    <property type="match status" value="1"/>
</dbReference>
<dbReference type="STRING" id="1798507.A3A34_01105"/>
<sequence>MKRIFIVHGWDGNPEEGWFPWLKKELEAKGFEVSVPQMPKPSEPKIEAWVPHLSKIAGEVDEDTFFVGHSIGCQTILRYLESLSVDKKVGGAAFVAGWFTLMNLETDEEKEIASPWLTTPIDFEKVKQHTKKFFAVFSDNDEVVPQENKRLFEERLSAQIAIEHNKGHFSGSDGVTELPIVLEKILELAK</sequence>
<evidence type="ECO:0000313" key="1">
    <source>
        <dbReference type="EMBL" id="OGG73524.1"/>
    </source>
</evidence>
<gene>
    <name evidence="1" type="ORF">A3A34_01105</name>
</gene>
<name>A0A1F6EIR8_9BACT</name>
<dbReference type="AlphaFoldDB" id="A0A1F6EIR8"/>
<reference evidence="1 2" key="1">
    <citation type="journal article" date="2016" name="Nat. Commun.">
        <title>Thousands of microbial genomes shed light on interconnected biogeochemical processes in an aquifer system.</title>
        <authorList>
            <person name="Anantharaman K."/>
            <person name="Brown C.T."/>
            <person name="Hug L.A."/>
            <person name="Sharon I."/>
            <person name="Castelle C.J."/>
            <person name="Probst A.J."/>
            <person name="Thomas B.C."/>
            <person name="Singh A."/>
            <person name="Wilkins M.J."/>
            <person name="Karaoz U."/>
            <person name="Brodie E.L."/>
            <person name="Williams K.H."/>
            <person name="Hubbard S.S."/>
            <person name="Banfield J.F."/>
        </authorList>
    </citation>
    <scope>NUCLEOTIDE SEQUENCE [LARGE SCALE GENOMIC DNA]</scope>
</reference>
<dbReference type="SUPFAM" id="SSF53474">
    <property type="entry name" value="alpha/beta-Hydrolases"/>
    <property type="match status" value="1"/>
</dbReference>
<dbReference type="Pfam" id="PF06821">
    <property type="entry name" value="Ser_hydrolase"/>
    <property type="match status" value="1"/>
</dbReference>
<dbReference type="PANTHER" id="PTHR15394:SF3">
    <property type="entry name" value="SERINE HYDROLASE RBBP9"/>
    <property type="match status" value="1"/>
</dbReference>
<dbReference type="EMBL" id="MFLU01000017">
    <property type="protein sequence ID" value="OGG73524.1"/>
    <property type="molecule type" value="Genomic_DNA"/>
</dbReference>
<dbReference type="Gene3D" id="3.40.50.1820">
    <property type="entry name" value="alpha/beta hydrolase"/>
    <property type="match status" value="1"/>
</dbReference>
<dbReference type="GO" id="GO:0016787">
    <property type="term" value="F:hydrolase activity"/>
    <property type="evidence" value="ECO:0007669"/>
    <property type="project" value="InterPro"/>
</dbReference>
<proteinExistence type="predicted"/>
<dbReference type="Proteomes" id="UP000178587">
    <property type="component" value="Unassembled WGS sequence"/>
</dbReference>
<protein>
    <recommendedName>
        <fullName evidence="3">Serine hydrolase family protein</fullName>
    </recommendedName>
</protein>
<comment type="caution">
    <text evidence="1">The sequence shown here is derived from an EMBL/GenBank/DDBJ whole genome shotgun (WGS) entry which is preliminary data.</text>
</comment>
<accession>A0A1F6EIR8</accession>